<evidence type="ECO:0000256" key="5">
    <source>
        <dbReference type="ARBA" id="ARBA00022927"/>
    </source>
</evidence>
<dbReference type="NCBIfam" id="TIGR00966">
    <property type="entry name" value="transloc_SecF"/>
    <property type="match status" value="1"/>
</dbReference>
<dbReference type="GO" id="GO:0015450">
    <property type="term" value="F:protein-transporting ATPase activity"/>
    <property type="evidence" value="ECO:0007669"/>
    <property type="project" value="InterPro"/>
</dbReference>
<dbReference type="AlphaFoldDB" id="A0A6G8F2Q7"/>
<feature type="transmembrane region" description="Helical" evidence="9">
    <location>
        <begin position="139"/>
        <end position="157"/>
    </location>
</feature>
<evidence type="ECO:0000256" key="2">
    <source>
        <dbReference type="ARBA" id="ARBA00022448"/>
    </source>
</evidence>
<keyword evidence="5 9" id="KW-0653">Protein transport</keyword>
<feature type="domain" description="Protein export membrane protein SecD/SecF C-terminal" evidence="10">
    <location>
        <begin position="117"/>
        <end position="292"/>
    </location>
</feature>
<comment type="subcellular location">
    <subcellularLocation>
        <location evidence="1 9">Cell membrane</location>
        <topology evidence="1 9">Multi-pass membrane protein</topology>
    </subcellularLocation>
</comment>
<dbReference type="InterPro" id="IPR048634">
    <property type="entry name" value="SecD_SecF_C"/>
</dbReference>
<dbReference type="GO" id="GO:0006605">
    <property type="term" value="P:protein targeting"/>
    <property type="evidence" value="ECO:0007669"/>
    <property type="project" value="UniProtKB-UniRule"/>
</dbReference>
<dbReference type="PRINTS" id="PR01755">
    <property type="entry name" value="SECFTRNLCASE"/>
</dbReference>
<keyword evidence="2 9" id="KW-0813">Transport</keyword>
<sequence length="312" mass="34720">MKMFSWVTKDTTIDFLKYRKLGYALSIAMCVISILSIAFKGFNYGIDFSGGILIEIKSASQINMEQIRKDLEHVALEDINLQSIGDTGDEMMIRAQTVDQDEKAQMAAVNKIKEVLGDGYDYRKVELVGPQVGDELKRAGIIASLIAVLAITLYIWFRFEWQFAIGAMAGLSHDLLTTVGLLSLLDFDISLTTVAAILTLAGYSVNDTVVNYDRIRENLRKYKKMPQYELLNKSTNDIFSRTILTGITTLLASVALFAFGGDALRSFSFVIVWGVIVGTYSSIYVSTTMMNLFNLRASQNAEKNVNPFGNVE</sequence>
<dbReference type="InterPro" id="IPR022813">
    <property type="entry name" value="SecD/SecF_arch_bac"/>
</dbReference>
<name>A0A6G8F2Q7_9PROT</name>
<organism evidence="11">
    <name type="scientific">uncultured Alphaproteobacteria bacterium</name>
    <dbReference type="NCBI Taxonomy" id="91750"/>
    <lineage>
        <taxon>Bacteria</taxon>
        <taxon>Pseudomonadati</taxon>
        <taxon>Pseudomonadota</taxon>
        <taxon>Alphaproteobacteria</taxon>
        <taxon>environmental samples</taxon>
    </lineage>
</organism>
<keyword evidence="4 9" id="KW-0812">Transmembrane</keyword>
<evidence type="ECO:0000256" key="8">
    <source>
        <dbReference type="ARBA" id="ARBA00023136"/>
    </source>
</evidence>
<proteinExistence type="inferred from homology"/>
<feature type="transmembrane region" description="Helical" evidence="9">
    <location>
        <begin position="266"/>
        <end position="286"/>
    </location>
</feature>
<keyword evidence="3 9" id="KW-1003">Cell membrane</keyword>
<accession>A0A6G8F2Q7</accession>
<dbReference type="GO" id="GO:0005886">
    <property type="term" value="C:plasma membrane"/>
    <property type="evidence" value="ECO:0007669"/>
    <property type="project" value="UniProtKB-SubCell"/>
</dbReference>
<comment type="similarity">
    <text evidence="9">Belongs to the SecD/SecF family. SecF subfamily.</text>
</comment>
<dbReference type="Pfam" id="PF02355">
    <property type="entry name" value="SecD_SecF_C"/>
    <property type="match status" value="1"/>
</dbReference>
<evidence type="ECO:0000256" key="3">
    <source>
        <dbReference type="ARBA" id="ARBA00022475"/>
    </source>
</evidence>
<dbReference type="Pfam" id="PF07549">
    <property type="entry name" value="Sec_GG"/>
    <property type="match status" value="1"/>
</dbReference>
<reference evidence="11" key="1">
    <citation type="journal article" date="2020" name="J. ISSAAS">
        <title>Lactobacilli and other gastrointestinal microbiota of Peromyscus leucopus, reservoir host for agents of Lyme disease and other zoonoses in North America.</title>
        <authorList>
            <person name="Milovic A."/>
            <person name="Bassam K."/>
            <person name="Shao H."/>
            <person name="Chatzistamou I."/>
            <person name="Tufts D.M."/>
            <person name="Diuk-Wasser M."/>
            <person name="Barbour A.G."/>
        </authorList>
    </citation>
    <scope>NUCLEOTIDE SEQUENCE</scope>
    <source>
        <strain evidence="11">LL90</strain>
    </source>
</reference>
<protein>
    <recommendedName>
        <fullName evidence="9">Protein-export membrane protein SecF</fullName>
    </recommendedName>
</protein>
<dbReference type="InterPro" id="IPR055344">
    <property type="entry name" value="SecD_SecF_C_bact"/>
</dbReference>
<comment type="function">
    <text evidence="9">Part of the Sec protein translocase complex. Interacts with the SecYEG preprotein conducting channel. SecDF uses the proton motive force (PMF) to complete protein translocation after the ATP-dependent function of SecA.</text>
</comment>
<evidence type="ECO:0000256" key="9">
    <source>
        <dbReference type="HAMAP-Rule" id="MF_01464"/>
    </source>
</evidence>
<dbReference type="NCBIfam" id="TIGR00916">
    <property type="entry name" value="2A0604s01"/>
    <property type="match status" value="1"/>
</dbReference>
<keyword evidence="7 9" id="KW-0811">Translocation</keyword>
<feature type="transmembrane region" description="Helical" evidence="9">
    <location>
        <begin position="21"/>
        <end position="39"/>
    </location>
</feature>
<dbReference type="PANTHER" id="PTHR30081">
    <property type="entry name" value="PROTEIN-EXPORT MEMBRANE PROTEIN SEC"/>
    <property type="match status" value="1"/>
</dbReference>
<dbReference type="InterPro" id="IPR022646">
    <property type="entry name" value="SecD/SecF_CS"/>
</dbReference>
<evidence type="ECO:0000256" key="7">
    <source>
        <dbReference type="ARBA" id="ARBA00023010"/>
    </source>
</evidence>
<evidence type="ECO:0000256" key="4">
    <source>
        <dbReference type="ARBA" id="ARBA00022692"/>
    </source>
</evidence>
<dbReference type="Gene3D" id="1.20.1640.10">
    <property type="entry name" value="Multidrug efflux transporter AcrB transmembrane domain"/>
    <property type="match status" value="1"/>
</dbReference>
<dbReference type="SUPFAM" id="SSF82866">
    <property type="entry name" value="Multidrug efflux transporter AcrB transmembrane domain"/>
    <property type="match status" value="1"/>
</dbReference>
<evidence type="ECO:0000259" key="10">
    <source>
        <dbReference type="Pfam" id="PF02355"/>
    </source>
</evidence>
<feature type="transmembrane region" description="Helical" evidence="9">
    <location>
        <begin position="238"/>
        <end position="260"/>
    </location>
</feature>
<keyword evidence="6 9" id="KW-1133">Transmembrane helix</keyword>
<evidence type="ECO:0000313" key="11">
    <source>
        <dbReference type="EMBL" id="QIM10533.1"/>
    </source>
</evidence>
<keyword evidence="8 9" id="KW-0472">Membrane</keyword>
<dbReference type="GO" id="GO:0065002">
    <property type="term" value="P:intracellular protein transmembrane transport"/>
    <property type="evidence" value="ECO:0007669"/>
    <property type="project" value="UniProtKB-UniRule"/>
</dbReference>
<comment type="subunit">
    <text evidence="9">Forms a complex with SecD. Part of the essential Sec protein translocation apparatus which comprises SecA, SecYEG and auxiliary proteins SecDF-YajC and YidC.</text>
</comment>
<dbReference type="InterPro" id="IPR022645">
    <property type="entry name" value="SecD/SecF_bac"/>
</dbReference>
<dbReference type="InterPro" id="IPR005665">
    <property type="entry name" value="SecF_bac"/>
</dbReference>
<dbReference type="PANTHER" id="PTHR30081:SF8">
    <property type="entry name" value="PROTEIN TRANSLOCASE SUBUNIT SECF"/>
    <property type="match status" value="1"/>
</dbReference>
<comment type="caution">
    <text evidence="9">Lacks conserved residue(s) required for the propagation of feature annotation.</text>
</comment>
<dbReference type="HAMAP" id="MF_01464_B">
    <property type="entry name" value="SecF_B"/>
    <property type="match status" value="1"/>
</dbReference>
<evidence type="ECO:0000256" key="1">
    <source>
        <dbReference type="ARBA" id="ARBA00004651"/>
    </source>
</evidence>
<dbReference type="GO" id="GO:0043952">
    <property type="term" value="P:protein transport by the Sec complex"/>
    <property type="evidence" value="ECO:0007669"/>
    <property type="project" value="UniProtKB-UniRule"/>
</dbReference>
<gene>
    <name evidence="9" type="primary">secF</name>
    <name evidence="11" type="ORF">PlAlph_4250</name>
</gene>
<dbReference type="EMBL" id="MN990731">
    <property type="protein sequence ID" value="QIM10533.1"/>
    <property type="molecule type" value="Genomic_DNA"/>
</dbReference>
<evidence type="ECO:0000256" key="6">
    <source>
        <dbReference type="ARBA" id="ARBA00022989"/>
    </source>
</evidence>